<dbReference type="SUPFAM" id="SSF55811">
    <property type="entry name" value="Nudix"/>
    <property type="match status" value="1"/>
</dbReference>
<dbReference type="InterPro" id="IPR000086">
    <property type="entry name" value="NUDIX_hydrolase_dom"/>
</dbReference>
<dbReference type="EMBL" id="CP042467">
    <property type="protein sequence ID" value="QED30158.1"/>
    <property type="molecule type" value="Genomic_DNA"/>
</dbReference>
<accession>A0A5B8XYV9</accession>
<reference evidence="2 3" key="1">
    <citation type="submission" date="2019-08" db="EMBL/GenBank/DDBJ databases">
        <authorList>
            <person name="Liang Q."/>
        </authorList>
    </citation>
    <scope>NUCLEOTIDE SEQUENCE [LARGE SCALE GENOMIC DNA]</scope>
    <source>
        <strain evidence="2 3">V1718</strain>
    </source>
</reference>
<dbReference type="AlphaFoldDB" id="A0A5B8XYV9"/>
<evidence type="ECO:0000313" key="3">
    <source>
        <dbReference type="Proteomes" id="UP000321595"/>
    </source>
</evidence>
<dbReference type="KEGG" id="bbae:FRD01_23575"/>
<proteinExistence type="predicted"/>
<keyword evidence="3" id="KW-1185">Reference proteome</keyword>
<dbReference type="Gene3D" id="3.90.79.10">
    <property type="entry name" value="Nucleoside Triphosphate Pyrophosphohydrolase"/>
    <property type="match status" value="1"/>
</dbReference>
<feature type="domain" description="Nudix hydrolase" evidence="1">
    <location>
        <begin position="58"/>
        <end position="201"/>
    </location>
</feature>
<evidence type="ECO:0000259" key="1">
    <source>
        <dbReference type="PROSITE" id="PS51462"/>
    </source>
</evidence>
<dbReference type="RefSeq" id="WP_146963600.1">
    <property type="nucleotide sequence ID" value="NZ_CP042467.1"/>
</dbReference>
<name>A0A5B8XYV9_9DELT</name>
<dbReference type="OrthoDB" id="6398375at2"/>
<dbReference type="PROSITE" id="PS51462">
    <property type="entry name" value="NUDIX"/>
    <property type="match status" value="1"/>
</dbReference>
<organism evidence="2 3">
    <name type="scientific">Microvenator marinus</name>
    <dbReference type="NCBI Taxonomy" id="2600177"/>
    <lineage>
        <taxon>Bacteria</taxon>
        <taxon>Deltaproteobacteria</taxon>
        <taxon>Bradymonadales</taxon>
        <taxon>Microvenatoraceae</taxon>
        <taxon>Microvenator</taxon>
    </lineage>
</organism>
<dbReference type="InterPro" id="IPR015797">
    <property type="entry name" value="NUDIX_hydrolase-like_dom_sf"/>
</dbReference>
<dbReference type="Proteomes" id="UP000321595">
    <property type="component" value="Chromosome"/>
</dbReference>
<protein>
    <submittedName>
        <fullName evidence="2">NUDIX domain-containing protein</fullName>
    </submittedName>
</protein>
<evidence type="ECO:0000313" key="2">
    <source>
        <dbReference type="EMBL" id="QED30158.1"/>
    </source>
</evidence>
<sequence>MSDWPESMRESVMYVDRKSLEKGASLPQGFLPEANEWYERILSIHAYAPRFELEEDPTRKQPIPYVVVYGKNGIFCLARKSSQGEARLHGKLSIGVGGHISEDSECGEIDAIRAGMWRELHEELHINDGKIVSFWGLLNDDSNEVGRVHVGLVFGINVLDDHVSVKETDKMEGFWASYEELVSQSARLESWSQLILPHLNERMGA</sequence>
<gene>
    <name evidence="2" type="ORF">FRD01_23575</name>
</gene>